<gene>
    <name evidence="1" type="ORF">E4L96_14875</name>
</gene>
<dbReference type="EMBL" id="SPVF01000189">
    <property type="protein sequence ID" value="TFW17222.1"/>
    <property type="molecule type" value="Genomic_DNA"/>
</dbReference>
<reference evidence="1 2" key="1">
    <citation type="submission" date="2019-03" db="EMBL/GenBank/DDBJ databases">
        <title>Draft Genome Sequence of Massilia arenosa sp. nov., a Novel Massilia Species Isolated from a Sandy-loam Maize Soil.</title>
        <authorList>
            <person name="Raths R."/>
            <person name="Peta V."/>
            <person name="Bucking H."/>
        </authorList>
    </citation>
    <scope>NUCLEOTIDE SEQUENCE [LARGE SCALE GENOMIC DNA]</scope>
    <source>
        <strain evidence="1 2">MC02</strain>
    </source>
</reference>
<protein>
    <submittedName>
        <fullName evidence="1">DUF433 domain-containing protein</fullName>
    </submittedName>
</protein>
<dbReference type="InterPro" id="IPR007367">
    <property type="entry name" value="DUF433"/>
</dbReference>
<organism evidence="1 2">
    <name type="scientific">Zemynaea arenosa</name>
    <dbReference type="NCBI Taxonomy" id="2561931"/>
    <lineage>
        <taxon>Bacteria</taxon>
        <taxon>Pseudomonadati</taxon>
        <taxon>Pseudomonadota</taxon>
        <taxon>Betaproteobacteria</taxon>
        <taxon>Burkholderiales</taxon>
        <taxon>Oxalobacteraceae</taxon>
        <taxon>Telluria group</taxon>
        <taxon>Zemynaea</taxon>
    </lineage>
</organism>
<dbReference type="Gene3D" id="1.10.10.10">
    <property type="entry name" value="Winged helix-like DNA-binding domain superfamily/Winged helix DNA-binding domain"/>
    <property type="match status" value="1"/>
</dbReference>
<accession>A0A4Y9S6X7</accession>
<comment type="caution">
    <text evidence="1">The sequence shown here is derived from an EMBL/GenBank/DDBJ whole genome shotgun (WGS) entry which is preliminary data.</text>
</comment>
<dbReference type="Proteomes" id="UP000298438">
    <property type="component" value="Unassembled WGS sequence"/>
</dbReference>
<dbReference type="OrthoDB" id="9809529at2"/>
<name>A0A4Y9S6X7_9BURK</name>
<dbReference type="InterPro" id="IPR009057">
    <property type="entry name" value="Homeodomain-like_sf"/>
</dbReference>
<proteinExistence type="predicted"/>
<sequence length="72" mass="7771">MLRDVVVSNPEIMSGTPCFKGTRVPLQSLLDYLLGDATVEEFLLDFPTVSRTAVEQVLQSLADSAHDAHPAG</sequence>
<evidence type="ECO:0000313" key="1">
    <source>
        <dbReference type="EMBL" id="TFW17222.1"/>
    </source>
</evidence>
<dbReference type="SUPFAM" id="SSF46689">
    <property type="entry name" value="Homeodomain-like"/>
    <property type="match status" value="1"/>
</dbReference>
<dbReference type="Pfam" id="PF04255">
    <property type="entry name" value="DUF433"/>
    <property type="match status" value="1"/>
</dbReference>
<dbReference type="PANTHER" id="PTHR34849:SF3">
    <property type="entry name" value="SSR2962 PROTEIN"/>
    <property type="match status" value="1"/>
</dbReference>
<evidence type="ECO:0000313" key="2">
    <source>
        <dbReference type="Proteomes" id="UP000298438"/>
    </source>
</evidence>
<dbReference type="RefSeq" id="WP_135208010.1">
    <property type="nucleotide sequence ID" value="NZ_SPVF01000189.1"/>
</dbReference>
<dbReference type="AlphaFoldDB" id="A0A4Y9S6X7"/>
<dbReference type="InterPro" id="IPR036388">
    <property type="entry name" value="WH-like_DNA-bd_sf"/>
</dbReference>
<dbReference type="PANTHER" id="PTHR34849">
    <property type="entry name" value="SSL5025 PROTEIN"/>
    <property type="match status" value="1"/>
</dbReference>
<keyword evidence="2" id="KW-1185">Reference proteome</keyword>